<proteinExistence type="predicted"/>
<evidence type="ECO:0000313" key="3">
    <source>
        <dbReference type="EMBL" id="MBN8206695.1"/>
    </source>
</evidence>
<name>A0A939DWN0_9MICO</name>
<accession>A0A939DWN0</accession>
<feature type="domain" description="DUF58" evidence="2">
    <location>
        <begin position="195"/>
        <end position="312"/>
    </location>
</feature>
<keyword evidence="1" id="KW-0812">Transmembrane</keyword>
<evidence type="ECO:0000259" key="2">
    <source>
        <dbReference type="Pfam" id="PF01882"/>
    </source>
</evidence>
<feature type="transmembrane region" description="Helical" evidence="1">
    <location>
        <begin position="7"/>
        <end position="26"/>
    </location>
</feature>
<dbReference type="PANTHER" id="PTHR34351">
    <property type="entry name" value="SLR1927 PROTEIN-RELATED"/>
    <property type="match status" value="1"/>
</dbReference>
<dbReference type="EMBL" id="JAEMWU010000002">
    <property type="protein sequence ID" value="MBN8206695.1"/>
    <property type="molecule type" value="Genomic_DNA"/>
</dbReference>
<dbReference type="Proteomes" id="UP000664385">
    <property type="component" value="Unassembled WGS sequence"/>
</dbReference>
<feature type="transmembrane region" description="Helical" evidence="1">
    <location>
        <begin position="32"/>
        <end position="52"/>
    </location>
</feature>
<evidence type="ECO:0000313" key="4">
    <source>
        <dbReference type="Proteomes" id="UP000664385"/>
    </source>
</evidence>
<protein>
    <submittedName>
        <fullName evidence="3">DUF58 domain-containing protein</fullName>
    </submittedName>
</protein>
<dbReference type="Pfam" id="PF01882">
    <property type="entry name" value="DUF58"/>
    <property type="match status" value="1"/>
</dbReference>
<dbReference type="InterPro" id="IPR002881">
    <property type="entry name" value="DUF58"/>
</dbReference>
<gene>
    <name evidence="3" type="ORF">JF543_12090</name>
</gene>
<dbReference type="PANTHER" id="PTHR34351:SF1">
    <property type="entry name" value="SLR1927 PROTEIN"/>
    <property type="match status" value="1"/>
</dbReference>
<reference evidence="3" key="1">
    <citation type="submission" date="2020-12" db="EMBL/GenBank/DDBJ databases">
        <title>PHA producing bacteria isolated from mangrove.</title>
        <authorList>
            <person name="Zheng W."/>
            <person name="Yu S."/>
            <person name="Huang Y."/>
        </authorList>
    </citation>
    <scope>NUCLEOTIDE SEQUENCE</scope>
    <source>
        <strain evidence="3">GN8-5</strain>
    </source>
</reference>
<dbReference type="AlphaFoldDB" id="A0A939DWN0"/>
<organism evidence="3 4">
    <name type="scientific">Microbacterium esteraromaticum</name>
    <dbReference type="NCBI Taxonomy" id="57043"/>
    <lineage>
        <taxon>Bacteria</taxon>
        <taxon>Bacillati</taxon>
        <taxon>Actinomycetota</taxon>
        <taxon>Actinomycetes</taxon>
        <taxon>Micrococcales</taxon>
        <taxon>Microbacteriaceae</taxon>
        <taxon>Microbacterium</taxon>
    </lineage>
</organism>
<keyword evidence="1" id="KW-1133">Transmembrane helix</keyword>
<sequence length="394" mass="41588">MRRRRLTARGWGCLIMGILLAIAANVAGARPLLYLGVLLVLLPLVSMLVAYAPRRRGAVSRQISTDLLTVGESSRVALRFDLYAPGVPRGIWRDTLPDAVRGDAQGEYPGDSALLRYELEGVQRGISTLGPLVLRTVDPFGLAQREQEFGDTRTITVVPQVVALPSLPSKVGAAGGAAQTRSTRLGQGADNLIPRPYASGDSRRRIHWRATAHHGELMVRQEEEEASPDAVVVLDRSAARWERPADGPGPEFETAVTLCASAALRFVQDGYSVDVIDSAGGLLGALRGHEDDREDLMVALATVTPRGEARDLRAIVGSTPPGPLVVITGRISVADADRLSTAGAAAPLLFAAGAERGALSAAAAHGWNTAAVTSGDELDQTWADALPQAQVSGV</sequence>
<evidence type="ECO:0000256" key="1">
    <source>
        <dbReference type="SAM" id="Phobius"/>
    </source>
</evidence>
<comment type="caution">
    <text evidence="3">The sequence shown here is derived from an EMBL/GenBank/DDBJ whole genome shotgun (WGS) entry which is preliminary data.</text>
</comment>
<keyword evidence="1" id="KW-0472">Membrane</keyword>